<dbReference type="OrthoDB" id="396512at2"/>
<dbReference type="Proteomes" id="UP000190625">
    <property type="component" value="Unassembled WGS sequence"/>
</dbReference>
<dbReference type="STRING" id="142842.SAMN02745118_02750"/>
<sequence length="321" mass="38038">MYKNKIELSIIIPHYNDSVLLEKLLDSIPSEKDIEVIVVDDNSDKEELKKYKEFKDKDRFSNINFLMNKTNKKGAGVCRNIGLNNASGKWILFADSDDYFIEGFYDVVSKYFCSNIEVVLFPPTSIYIDTNKEANRHINFVEILNSYSNNNNLRDELYLRYKISNPISKLIKKRFIDDHNLKFDEVIASNDVMFSTKLGHYMNDFKIDNKTIYCITRNKGSLTVNNSEKIFDSRLNVYINYCNFLKEKLNENELSFFNLKGQGYLFTSIKHGYGFKKTWNVFCEFKKNSIKPFDYRVMNPMYLIKKLLKHYRLEKTLKKYR</sequence>
<dbReference type="CDD" id="cd00761">
    <property type="entry name" value="Glyco_tranf_GTA_type"/>
    <property type="match status" value="1"/>
</dbReference>
<dbReference type="Gene3D" id="3.90.550.10">
    <property type="entry name" value="Spore Coat Polysaccharide Biosynthesis Protein SpsA, Chain A"/>
    <property type="match status" value="1"/>
</dbReference>
<protein>
    <submittedName>
        <fullName evidence="4">Glycosyl transferase family 2</fullName>
    </submittedName>
</protein>
<evidence type="ECO:0000313" key="5">
    <source>
        <dbReference type="Proteomes" id="UP000190625"/>
    </source>
</evidence>
<organism evidence="4 5">
    <name type="scientific">Selenihalanaerobacter shriftii</name>
    <dbReference type="NCBI Taxonomy" id="142842"/>
    <lineage>
        <taxon>Bacteria</taxon>
        <taxon>Bacillati</taxon>
        <taxon>Bacillota</taxon>
        <taxon>Clostridia</taxon>
        <taxon>Halanaerobiales</taxon>
        <taxon>Halobacteroidaceae</taxon>
        <taxon>Selenihalanaerobacter</taxon>
    </lineage>
</organism>
<dbReference type="EMBL" id="FUWM01000036">
    <property type="protein sequence ID" value="SKA08761.1"/>
    <property type="molecule type" value="Genomic_DNA"/>
</dbReference>
<dbReference type="AlphaFoldDB" id="A0A1T4QZ68"/>
<evidence type="ECO:0000256" key="2">
    <source>
        <dbReference type="ARBA" id="ARBA00022679"/>
    </source>
</evidence>
<dbReference type="PANTHER" id="PTHR22916">
    <property type="entry name" value="GLYCOSYLTRANSFERASE"/>
    <property type="match status" value="1"/>
</dbReference>
<feature type="domain" description="Glycosyltransferase 2-like" evidence="3">
    <location>
        <begin position="9"/>
        <end position="154"/>
    </location>
</feature>
<name>A0A1T4QZ68_9FIRM</name>
<dbReference type="PANTHER" id="PTHR22916:SF51">
    <property type="entry name" value="GLYCOSYLTRANSFERASE EPSH-RELATED"/>
    <property type="match status" value="1"/>
</dbReference>
<keyword evidence="5" id="KW-1185">Reference proteome</keyword>
<keyword evidence="2 4" id="KW-0808">Transferase</keyword>
<proteinExistence type="predicted"/>
<dbReference type="RefSeq" id="WP_078811132.1">
    <property type="nucleotide sequence ID" value="NZ_FUWM01000036.1"/>
</dbReference>
<dbReference type="SUPFAM" id="SSF53448">
    <property type="entry name" value="Nucleotide-diphospho-sugar transferases"/>
    <property type="match status" value="1"/>
</dbReference>
<dbReference type="InterPro" id="IPR029044">
    <property type="entry name" value="Nucleotide-diphossugar_trans"/>
</dbReference>
<gene>
    <name evidence="4" type="ORF">SAMN02745118_02750</name>
</gene>
<dbReference type="InterPro" id="IPR001173">
    <property type="entry name" value="Glyco_trans_2-like"/>
</dbReference>
<keyword evidence="1" id="KW-0328">Glycosyltransferase</keyword>
<evidence type="ECO:0000313" key="4">
    <source>
        <dbReference type="EMBL" id="SKA08761.1"/>
    </source>
</evidence>
<evidence type="ECO:0000259" key="3">
    <source>
        <dbReference type="Pfam" id="PF00535"/>
    </source>
</evidence>
<reference evidence="5" key="1">
    <citation type="submission" date="2017-02" db="EMBL/GenBank/DDBJ databases">
        <authorList>
            <person name="Varghese N."/>
            <person name="Submissions S."/>
        </authorList>
    </citation>
    <scope>NUCLEOTIDE SEQUENCE [LARGE SCALE GENOMIC DNA]</scope>
    <source>
        <strain evidence="5">ATCC BAA-73</strain>
    </source>
</reference>
<dbReference type="GO" id="GO:0016757">
    <property type="term" value="F:glycosyltransferase activity"/>
    <property type="evidence" value="ECO:0007669"/>
    <property type="project" value="UniProtKB-KW"/>
</dbReference>
<accession>A0A1T4QZ68</accession>
<evidence type="ECO:0000256" key="1">
    <source>
        <dbReference type="ARBA" id="ARBA00022676"/>
    </source>
</evidence>
<dbReference type="Pfam" id="PF00535">
    <property type="entry name" value="Glycos_transf_2"/>
    <property type="match status" value="1"/>
</dbReference>